<protein>
    <submittedName>
        <fullName evidence="17">Ferric siderophore receptor</fullName>
    </submittedName>
</protein>
<evidence type="ECO:0000256" key="10">
    <source>
        <dbReference type="ARBA" id="ARBA00023077"/>
    </source>
</evidence>
<dbReference type="AlphaFoldDB" id="A0A0H3LWD5"/>
<keyword evidence="11 14" id="KW-0472">Membrane</keyword>
<sequence>MVITFNLFSVKHSMRARPSAATRALHSSSRPRRLIPALLGALACLGTGVQAAPIDVDIPPQNLAQALHQLGRQANLQVLYSQDLVDGQRSPAVQGRMEPAEALERLLKGRNIRYSIQHNTVTLTPMPLTATLPAISVVGALPDSDTYVATGTTAGTKTDTPLIEIPQSISVVTAAQIREQNPQTLGDAVRYTPGIVVQEGFNRTDDPFIIRGFDVRTNPGVMFRDGLKIPLPHYSAMSEPYALERIEVVKGPASVLYGQASPGGIVNVVSKRPTDSPLRELQLSGGSHSNRQLAGDFGGRIDDEGRLTYRLTGLARNADTMIDHVPDDRYYLAPALTWRISPDTSLTLLASYMKNKTINNAGYPLEGTVKYNPNGRIPRHRFTGEPDWSKWDQEVANVGYQFAHRFNDTWQFKQNLGYAQSRNRVNHAYWWTWVPGSDFSTAERGAYRRDDDAHGVSIDNQFEATWQSGRFRHNTLFGLDYTETSFTRKQYAGYNNLAPIDFFDPAYGSDVLLPAKPDTYTNEKRSQLGLYLQDQIKFDDKLVVVLSGRYDNADGSTLNKLSGVNTRTGDNAFTWRTGLLYLADNGLAPYISYSTSFQPQAGTTSPARGTTPFDPTKGKQWEAGVKYQPNGSNSFITASVFELTRTNVPTTDPANPVYSVQEGEVRSRGLELSATANLASGWNLIAAYTYTDAEITKSNSNTLGNTPEAVPRNMASLWSDYTVPSGALAGLNIGAGVRYMGSTYNNTNAAKVGDYTVFDAAVRYDFGARSPSLKGWTADLTVRNLFDKDYVASCTYACFYGEGRTVLGRVTYKW</sequence>
<evidence type="ECO:0000313" key="18">
    <source>
        <dbReference type="Proteomes" id="UP000001027"/>
    </source>
</evidence>
<dbReference type="InterPro" id="IPR011662">
    <property type="entry name" value="Secretin/TonB_short_N"/>
</dbReference>
<dbReference type="EMBL" id="BX640449">
    <property type="protein sequence ID" value="CAE34485.1"/>
    <property type="molecule type" value="Genomic_DNA"/>
</dbReference>
<dbReference type="PANTHER" id="PTHR32552">
    <property type="entry name" value="FERRICHROME IRON RECEPTOR-RELATED"/>
    <property type="match status" value="1"/>
</dbReference>
<keyword evidence="12 17" id="KW-0675">Receptor</keyword>
<name>A0A0H3LWD5_BORBR</name>
<dbReference type="Gene3D" id="2.40.170.20">
    <property type="entry name" value="TonB-dependent receptor, beta-barrel domain"/>
    <property type="match status" value="1"/>
</dbReference>
<keyword evidence="8" id="KW-0408">Iron</keyword>
<dbReference type="InterPro" id="IPR036942">
    <property type="entry name" value="Beta-barrel_TonB_sf"/>
</dbReference>
<dbReference type="GO" id="GO:0015891">
    <property type="term" value="P:siderophore transport"/>
    <property type="evidence" value="ECO:0007669"/>
    <property type="project" value="InterPro"/>
</dbReference>
<proteinExistence type="inferred from homology"/>
<keyword evidence="6 14" id="KW-0812">Transmembrane</keyword>
<feature type="domain" description="Secretin/TonB short N-terminal" evidence="16">
    <location>
        <begin position="76"/>
        <end position="126"/>
    </location>
</feature>
<evidence type="ECO:0000256" key="9">
    <source>
        <dbReference type="ARBA" id="ARBA00023065"/>
    </source>
</evidence>
<comment type="similarity">
    <text evidence="2 14 15">Belongs to the TonB-dependent receptor family.</text>
</comment>
<evidence type="ECO:0000256" key="7">
    <source>
        <dbReference type="ARBA" id="ARBA00022729"/>
    </source>
</evidence>
<evidence type="ECO:0000256" key="11">
    <source>
        <dbReference type="ARBA" id="ARBA00023136"/>
    </source>
</evidence>
<evidence type="ECO:0000256" key="12">
    <source>
        <dbReference type="ARBA" id="ARBA00023170"/>
    </source>
</evidence>
<keyword evidence="5" id="KW-0410">Iron transport</keyword>
<dbReference type="PANTHER" id="PTHR32552:SF68">
    <property type="entry name" value="FERRICHROME OUTER MEMBRANE TRANSPORTER_PHAGE RECEPTOR"/>
    <property type="match status" value="1"/>
</dbReference>
<dbReference type="HOGENOM" id="CLU_008287_9_0_4"/>
<evidence type="ECO:0000256" key="13">
    <source>
        <dbReference type="ARBA" id="ARBA00023237"/>
    </source>
</evidence>
<evidence type="ECO:0000256" key="2">
    <source>
        <dbReference type="ARBA" id="ARBA00009810"/>
    </source>
</evidence>
<evidence type="ECO:0000313" key="17">
    <source>
        <dbReference type="EMBL" id="CAE34485.1"/>
    </source>
</evidence>
<dbReference type="GO" id="GO:0038023">
    <property type="term" value="F:signaling receptor activity"/>
    <property type="evidence" value="ECO:0007669"/>
    <property type="project" value="InterPro"/>
</dbReference>
<dbReference type="GeneID" id="56477378"/>
<evidence type="ECO:0000259" key="16">
    <source>
        <dbReference type="SMART" id="SM00965"/>
    </source>
</evidence>
<dbReference type="InterPro" id="IPR037066">
    <property type="entry name" value="Plug_dom_sf"/>
</dbReference>
<evidence type="ECO:0000256" key="8">
    <source>
        <dbReference type="ARBA" id="ARBA00023004"/>
    </source>
</evidence>
<dbReference type="KEGG" id="bbr:BB4122"/>
<reference evidence="18" key="1">
    <citation type="journal article" date="2003" name="Nat. Genet.">
        <title>Comparative analysis of the genome sequences of Bordetella pertussis, Bordetella parapertussis and Bordetella bronchiseptica.</title>
        <authorList>
            <person name="Parkhill J."/>
            <person name="Sebaihia M."/>
            <person name="Preston A."/>
            <person name="Murphy L.D."/>
            <person name="Thomson N.R."/>
            <person name="Harris D.E."/>
            <person name="Holden M.T.G."/>
            <person name="Churcher C.M."/>
            <person name="Bentley S.D."/>
            <person name="Mungall K.L."/>
            <person name="Cerdeno-Tarraga A.-M."/>
            <person name="Temple L."/>
            <person name="James K.D."/>
            <person name="Harris B."/>
            <person name="Quail M.A."/>
            <person name="Achtman M."/>
            <person name="Atkin R."/>
            <person name="Baker S."/>
            <person name="Basham D."/>
            <person name="Bason N."/>
            <person name="Cherevach I."/>
            <person name="Chillingworth T."/>
            <person name="Collins M."/>
            <person name="Cronin A."/>
            <person name="Davis P."/>
            <person name="Doggett J."/>
            <person name="Feltwell T."/>
            <person name="Goble A."/>
            <person name="Hamlin N."/>
            <person name="Hauser H."/>
            <person name="Holroyd S."/>
            <person name="Jagels K."/>
            <person name="Leather S."/>
            <person name="Moule S."/>
            <person name="Norberczak H."/>
            <person name="O'Neil S."/>
            <person name="Ormond D."/>
            <person name="Price C."/>
            <person name="Rabbinowitsch E."/>
            <person name="Rutter S."/>
            <person name="Sanders M."/>
            <person name="Saunders D."/>
            <person name="Seeger K."/>
            <person name="Sharp S."/>
            <person name="Simmonds M."/>
            <person name="Skelton J."/>
            <person name="Squares R."/>
            <person name="Squares S."/>
            <person name="Stevens K."/>
            <person name="Unwin L."/>
            <person name="Whitehead S."/>
            <person name="Barrell B.G."/>
            <person name="Maskell D.J."/>
        </authorList>
    </citation>
    <scope>NUCLEOTIDE SEQUENCE [LARGE SCALE GENOMIC DNA]</scope>
    <source>
        <strain evidence="18">ATCC BAA-588 / NCTC 13252 / RB50</strain>
    </source>
</reference>
<dbReference type="InterPro" id="IPR000531">
    <property type="entry name" value="Beta-barrel_TonB"/>
</dbReference>
<evidence type="ECO:0000256" key="14">
    <source>
        <dbReference type="PROSITE-ProRule" id="PRU01360"/>
    </source>
</evidence>
<dbReference type="InterPro" id="IPR039426">
    <property type="entry name" value="TonB-dep_rcpt-like"/>
</dbReference>
<keyword evidence="10 15" id="KW-0798">TonB box</keyword>
<evidence type="ECO:0000256" key="6">
    <source>
        <dbReference type="ARBA" id="ARBA00022692"/>
    </source>
</evidence>
<keyword evidence="7" id="KW-0732">Signal</keyword>
<dbReference type="Gene3D" id="2.170.130.10">
    <property type="entry name" value="TonB-dependent receptor, plug domain"/>
    <property type="match status" value="1"/>
</dbReference>
<dbReference type="eggNOG" id="COG4773">
    <property type="taxonomic scope" value="Bacteria"/>
</dbReference>
<dbReference type="Pfam" id="PF07660">
    <property type="entry name" value="STN"/>
    <property type="match status" value="1"/>
</dbReference>
<dbReference type="NCBIfam" id="TIGR01783">
    <property type="entry name" value="TonB-siderophor"/>
    <property type="match status" value="1"/>
</dbReference>
<evidence type="ECO:0000256" key="3">
    <source>
        <dbReference type="ARBA" id="ARBA00022448"/>
    </source>
</evidence>
<evidence type="ECO:0000256" key="1">
    <source>
        <dbReference type="ARBA" id="ARBA00004571"/>
    </source>
</evidence>
<dbReference type="InterPro" id="IPR010105">
    <property type="entry name" value="TonB_sidphr_rcpt"/>
</dbReference>
<dbReference type="SUPFAM" id="SSF56935">
    <property type="entry name" value="Porins"/>
    <property type="match status" value="1"/>
</dbReference>
<dbReference type="GO" id="GO:0015344">
    <property type="term" value="F:siderophore uptake transmembrane transporter activity"/>
    <property type="evidence" value="ECO:0007669"/>
    <property type="project" value="TreeGrafter"/>
</dbReference>
<dbReference type="InterPro" id="IPR012910">
    <property type="entry name" value="Plug_dom"/>
</dbReference>
<keyword evidence="3 14" id="KW-0813">Transport</keyword>
<dbReference type="Pfam" id="PF07715">
    <property type="entry name" value="Plug"/>
    <property type="match status" value="1"/>
</dbReference>
<dbReference type="Pfam" id="PF00593">
    <property type="entry name" value="TonB_dep_Rec_b-barrel"/>
    <property type="match status" value="1"/>
</dbReference>
<dbReference type="Proteomes" id="UP000001027">
    <property type="component" value="Chromosome"/>
</dbReference>
<gene>
    <name evidence="17" type="primary">bfrF</name>
    <name evidence="17" type="ordered locus">BB4122</name>
</gene>
<keyword evidence="13 14" id="KW-0998">Cell outer membrane</keyword>
<dbReference type="GO" id="GO:0009279">
    <property type="term" value="C:cell outer membrane"/>
    <property type="evidence" value="ECO:0007669"/>
    <property type="project" value="UniProtKB-SubCell"/>
</dbReference>
<evidence type="ECO:0000256" key="4">
    <source>
        <dbReference type="ARBA" id="ARBA00022452"/>
    </source>
</evidence>
<evidence type="ECO:0000256" key="5">
    <source>
        <dbReference type="ARBA" id="ARBA00022496"/>
    </source>
</evidence>
<dbReference type="PROSITE" id="PS52016">
    <property type="entry name" value="TONB_DEPENDENT_REC_3"/>
    <property type="match status" value="1"/>
</dbReference>
<comment type="subcellular location">
    <subcellularLocation>
        <location evidence="1 14">Cell outer membrane</location>
        <topology evidence="1 14">Multi-pass membrane protein</topology>
    </subcellularLocation>
</comment>
<dbReference type="FunFam" id="2.170.130.10:FF:000001">
    <property type="entry name" value="Catecholate siderophore TonB-dependent receptor"/>
    <property type="match status" value="1"/>
</dbReference>
<dbReference type="FunFam" id="2.40.170.20:FF:000005">
    <property type="entry name" value="TonB-dependent siderophore receptor"/>
    <property type="match status" value="1"/>
</dbReference>
<dbReference type="CDD" id="cd01347">
    <property type="entry name" value="ligand_gated_channel"/>
    <property type="match status" value="1"/>
</dbReference>
<dbReference type="SMART" id="SM00965">
    <property type="entry name" value="STN"/>
    <property type="match status" value="1"/>
</dbReference>
<dbReference type="Gene3D" id="3.55.50.30">
    <property type="match status" value="1"/>
</dbReference>
<accession>A0A0H3LWD5</accession>
<organism evidence="17 18">
    <name type="scientific">Bordetella bronchiseptica (strain ATCC BAA-588 / NCTC 13252 / RB50)</name>
    <name type="common">Alcaligenes bronchisepticus</name>
    <dbReference type="NCBI Taxonomy" id="257310"/>
    <lineage>
        <taxon>Bacteria</taxon>
        <taxon>Pseudomonadati</taxon>
        <taxon>Pseudomonadota</taxon>
        <taxon>Betaproteobacteria</taxon>
        <taxon>Burkholderiales</taxon>
        <taxon>Alcaligenaceae</taxon>
        <taxon>Bordetella</taxon>
    </lineage>
</organism>
<dbReference type="RefSeq" id="WP_010927039.1">
    <property type="nucleotide sequence ID" value="NC_002927.3"/>
</dbReference>
<keyword evidence="4 14" id="KW-1134">Transmembrane beta strand</keyword>
<keyword evidence="9" id="KW-0406">Ion transport</keyword>
<evidence type="ECO:0000256" key="15">
    <source>
        <dbReference type="RuleBase" id="RU003357"/>
    </source>
</evidence>